<accession>A0A699VYN5</accession>
<dbReference type="EMBL" id="BKCJ011492871">
    <property type="protein sequence ID" value="GFD37921.1"/>
    <property type="molecule type" value="Genomic_DNA"/>
</dbReference>
<gene>
    <name evidence="2" type="ORF">Tci_909890</name>
</gene>
<reference evidence="2" key="1">
    <citation type="journal article" date="2019" name="Sci. Rep.">
        <title>Draft genome of Tanacetum cinerariifolium, the natural source of mosquito coil.</title>
        <authorList>
            <person name="Yamashiro T."/>
            <person name="Shiraishi A."/>
            <person name="Satake H."/>
            <person name="Nakayama K."/>
        </authorList>
    </citation>
    <scope>NUCLEOTIDE SEQUENCE</scope>
</reference>
<evidence type="ECO:0000313" key="2">
    <source>
        <dbReference type="EMBL" id="GFD37921.1"/>
    </source>
</evidence>
<organism evidence="2">
    <name type="scientific">Tanacetum cinerariifolium</name>
    <name type="common">Dalmatian daisy</name>
    <name type="synonym">Chrysanthemum cinerariifolium</name>
    <dbReference type="NCBI Taxonomy" id="118510"/>
    <lineage>
        <taxon>Eukaryota</taxon>
        <taxon>Viridiplantae</taxon>
        <taxon>Streptophyta</taxon>
        <taxon>Embryophyta</taxon>
        <taxon>Tracheophyta</taxon>
        <taxon>Spermatophyta</taxon>
        <taxon>Magnoliopsida</taxon>
        <taxon>eudicotyledons</taxon>
        <taxon>Gunneridae</taxon>
        <taxon>Pentapetalae</taxon>
        <taxon>asterids</taxon>
        <taxon>campanulids</taxon>
        <taxon>Asterales</taxon>
        <taxon>Asteraceae</taxon>
        <taxon>Asteroideae</taxon>
        <taxon>Anthemideae</taxon>
        <taxon>Anthemidinae</taxon>
        <taxon>Tanacetum</taxon>
    </lineage>
</organism>
<name>A0A699VYN5_TANCI</name>
<comment type="caution">
    <text evidence="2">The sequence shown here is derived from an EMBL/GenBank/DDBJ whole genome shotgun (WGS) entry which is preliminary data.</text>
</comment>
<proteinExistence type="predicted"/>
<dbReference type="AlphaFoldDB" id="A0A699VYN5"/>
<protein>
    <submittedName>
        <fullName evidence="2">Uncharacterized protein</fullName>
    </submittedName>
</protein>
<sequence>LTEAQARKTMMIYLKNMAGFKMNFFKGMTYSEIRPLFKKHYNSNQAFLERVEEEVTVQEKEIKEEGNKRQGESLEQEIAKK</sequence>
<feature type="region of interest" description="Disordered" evidence="1">
    <location>
        <begin position="60"/>
        <end position="81"/>
    </location>
</feature>
<evidence type="ECO:0000256" key="1">
    <source>
        <dbReference type="SAM" id="MobiDB-lite"/>
    </source>
</evidence>
<feature type="non-terminal residue" evidence="2">
    <location>
        <position position="1"/>
    </location>
</feature>